<reference evidence="3" key="1">
    <citation type="submission" date="2016-01" db="EMBL/GenBank/DDBJ databases">
        <authorList>
            <person name="Mitreva M."/>
            <person name="Pepin K.H."/>
            <person name="Mihindukulasuriya K.A."/>
            <person name="Fulton R."/>
            <person name="Fronick C."/>
            <person name="O'Laughlin M."/>
            <person name="Miner T."/>
            <person name="Herter B."/>
            <person name="Rosa B.A."/>
            <person name="Cordes M."/>
            <person name="Tomlinson C."/>
            <person name="Wollam A."/>
            <person name="Palsikar V.B."/>
            <person name="Mardis E.R."/>
            <person name="Wilson R.K."/>
        </authorList>
    </citation>
    <scope>NUCLEOTIDE SEQUENCE [LARGE SCALE GENOMIC DNA]</scope>
    <source>
        <strain evidence="3">DNF00896</strain>
    </source>
</reference>
<evidence type="ECO:0000256" key="1">
    <source>
        <dbReference type="SAM" id="Phobius"/>
    </source>
</evidence>
<proteinExistence type="predicted"/>
<evidence type="ECO:0000313" key="2">
    <source>
        <dbReference type="EMBL" id="KXB59213.1"/>
    </source>
</evidence>
<keyword evidence="3" id="KW-1185">Reference proteome</keyword>
<dbReference type="EMBL" id="LSDA01000037">
    <property type="protein sequence ID" value="KXB59213.1"/>
    <property type="molecule type" value="Genomic_DNA"/>
</dbReference>
<dbReference type="Proteomes" id="UP000070394">
    <property type="component" value="Unassembled WGS sequence"/>
</dbReference>
<dbReference type="PATRIC" id="fig|467210.3.peg.1018"/>
<feature type="transmembrane region" description="Helical" evidence="1">
    <location>
        <begin position="21"/>
        <end position="39"/>
    </location>
</feature>
<protein>
    <submittedName>
        <fullName evidence="2">Septum formation initiator</fullName>
    </submittedName>
</protein>
<accession>A0A133ZUU5</accession>
<dbReference type="STRING" id="467210.HMPREF1866_01029"/>
<keyword evidence="1" id="KW-0812">Transmembrane</keyword>
<gene>
    <name evidence="2" type="ORF">HMPREF1866_01029</name>
</gene>
<dbReference type="InterPro" id="IPR007060">
    <property type="entry name" value="FtsL/DivIC"/>
</dbReference>
<evidence type="ECO:0000313" key="3">
    <source>
        <dbReference type="Proteomes" id="UP000070394"/>
    </source>
</evidence>
<dbReference type="RefSeq" id="WP_060930895.1">
    <property type="nucleotide sequence ID" value="NZ_KQ959797.1"/>
</dbReference>
<dbReference type="OrthoDB" id="1771181at2"/>
<dbReference type="AlphaFoldDB" id="A0A133ZUU5"/>
<name>A0A133ZUU5_9FIRM</name>
<keyword evidence="1" id="KW-0472">Membrane</keyword>
<keyword evidence="1" id="KW-1133">Transmembrane helix</keyword>
<dbReference type="Pfam" id="PF04977">
    <property type="entry name" value="DivIC"/>
    <property type="match status" value="1"/>
</dbReference>
<sequence length="105" mass="12071">MAKKAVKKKKTKGIFENRLSIVFITMVVVSMAIVLGVKVRSIKKELANREAYNQKIVKELESESERAKELDEKKKYVQTDSYIIEMAREKLGLVFPNEIAIKPEN</sequence>
<organism evidence="2 3">
    <name type="scientific">Lachnoanaerobaculum saburreum</name>
    <dbReference type="NCBI Taxonomy" id="467210"/>
    <lineage>
        <taxon>Bacteria</taxon>
        <taxon>Bacillati</taxon>
        <taxon>Bacillota</taxon>
        <taxon>Clostridia</taxon>
        <taxon>Lachnospirales</taxon>
        <taxon>Lachnospiraceae</taxon>
        <taxon>Lachnoanaerobaculum</taxon>
    </lineage>
</organism>
<comment type="caution">
    <text evidence="2">The sequence shown here is derived from an EMBL/GenBank/DDBJ whole genome shotgun (WGS) entry which is preliminary data.</text>
</comment>